<dbReference type="EMBL" id="JACGWN010000010">
    <property type="protein sequence ID" value="KAL0428197.1"/>
    <property type="molecule type" value="Genomic_DNA"/>
</dbReference>
<evidence type="ECO:0000313" key="1">
    <source>
        <dbReference type="EMBL" id="KAL0428197.1"/>
    </source>
</evidence>
<proteinExistence type="predicted"/>
<name>A0AAW2VG77_9LAMI</name>
<comment type="caution">
    <text evidence="1">The sequence shown here is derived from an EMBL/GenBank/DDBJ whole genome shotgun (WGS) entry which is preliminary data.</text>
</comment>
<sequence length="316" mass="36481">MMNVRSRLVDNEVCEMIKWQQLSKEHWLANGAGNTKFFHSRAFVRKQYNNISRLKTSKGVWNNEEEDIRDLLQYFRLIFSSGRPLDSNIEDAVTHVPSRITIELNAMLAQPSTKPEVKFALFGMSPSNLQGPMANDEEIRRILTMYVRALGETRMASPFPIGYSLKSCSEGEVLSQGSFWEASKGSRPSLTWRSVLDAREILRAGCKEHTYGDFRSYHGELGKAKISYRYPLRVVWGRRGVPQAHITRIPFSRLVWALSNIPWQQLSCWIDVLAAWILNAMEQLDKGNSAWFLTLCWTLWQNRNRKRMEGIDQCGE</sequence>
<evidence type="ECO:0008006" key="2">
    <source>
        <dbReference type="Google" id="ProtNLM"/>
    </source>
</evidence>
<gene>
    <name evidence="1" type="ORF">Slati_2994500</name>
</gene>
<reference evidence="1" key="1">
    <citation type="submission" date="2020-06" db="EMBL/GenBank/DDBJ databases">
        <authorList>
            <person name="Li T."/>
            <person name="Hu X."/>
            <person name="Zhang T."/>
            <person name="Song X."/>
            <person name="Zhang H."/>
            <person name="Dai N."/>
            <person name="Sheng W."/>
            <person name="Hou X."/>
            <person name="Wei L."/>
        </authorList>
    </citation>
    <scope>NUCLEOTIDE SEQUENCE</scope>
    <source>
        <strain evidence="1">KEN1</strain>
        <tissue evidence="1">Leaf</tissue>
    </source>
</reference>
<reference evidence="1" key="2">
    <citation type="journal article" date="2024" name="Plant">
        <title>Genomic evolution and insights into agronomic trait innovations of Sesamum species.</title>
        <authorList>
            <person name="Miao H."/>
            <person name="Wang L."/>
            <person name="Qu L."/>
            <person name="Liu H."/>
            <person name="Sun Y."/>
            <person name="Le M."/>
            <person name="Wang Q."/>
            <person name="Wei S."/>
            <person name="Zheng Y."/>
            <person name="Lin W."/>
            <person name="Duan Y."/>
            <person name="Cao H."/>
            <person name="Xiong S."/>
            <person name="Wang X."/>
            <person name="Wei L."/>
            <person name="Li C."/>
            <person name="Ma Q."/>
            <person name="Ju M."/>
            <person name="Zhao R."/>
            <person name="Li G."/>
            <person name="Mu C."/>
            <person name="Tian Q."/>
            <person name="Mei H."/>
            <person name="Zhang T."/>
            <person name="Gao T."/>
            <person name="Zhang H."/>
        </authorList>
    </citation>
    <scope>NUCLEOTIDE SEQUENCE</scope>
    <source>
        <strain evidence="1">KEN1</strain>
    </source>
</reference>
<accession>A0AAW2VG77</accession>
<protein>
    <recommendedName>
        <fullName evidence="2">Reverse transcriptase</fullName>
    </recommendedName>
</protein>
<dbReference type="AlphaFoldDB" id="A0AAW2VG77"/>
<organism evidence="1">
    <name type="scientific">Sesamum latifolium</name>
    <dbReference type="NCBI Taxonomy" id="2727402"/>
    <lineage>
        <taxon>Eukaryota</taxon>
        <taxon>Viridiplantae</taxon>
        <taxon>Streptophyta</taxon>
        <taxon>Embryophyta</taxon>
        <taxon>Tracheophyta</taxon>
        <taxon>Spermatophyta</taxon>
        <taxon>Magnoliopsida</taxon>
        <taxon>eudicotyledons</taxon>
        <taxon>Gunneridae</taxon>
        <taxon>Pentapetalae</taxon>
        <taxon>asterids</taxon>
        <taxon>lamiids</taxon>
        <taxon>Lamiales</taxon>
        <taxon>Pedaliaceae</taxon>
        <taxon>Sesamum</taxon>
    </lineage>
</organism>